<feature type="compositionally biased region" description="Basic and acidic residues" evidence="1">
    <location>
        <begin position="551"/>
        <end position="561"/>
    </location>
</feature>
<dbReference type="STRING" id="1392255.A0A2I1C9V0"/>
<feature type="compositionally biased region" description="Polar residues" evidence="1">
    <location>
        <begin position="625"/>
        <end position="637"/>
    </location>
</feature>
<dbReference type="OrthoDB" id="5408998at2759"/>
<name>A0A2I1C9V0_ASPN1</name>
<evidence type="ECO:0000313" key="2">
    <source>
        <dbReference type="EMBL" id="PKX94408.1"/>
    </source>
</evidence>
<organism evidence="2 3">
    <name type="scientific">Aspergillus novofumigatus (strain IBT 16806)</name>
    <dbReference type="NCBI Taxonomy" id="1392255"/>
    <lineage>
        <taxon>Eukaryota</taxon>
        <taxon>Fungi</taxon>
        <taxon>Dikarya</taxon>
        <taxon>Ascomycota</taxon>
        <taxon>Pezizomycotina</taxon>
        <taxon>Eurotiomycetes</taxon>
        <taxon>Eurotiomycetidae</taxon>
        <taxon>Eurotiales</taxon>
        <taxon>Aspergillaceae</taxon>
        <taxon>Aspergillus</taxon>
        <taxon>Aspergillus subgen. Fumigati</taxon>
    </lineage>
</organism>
<comment type="caution">
    <text evidence="2">The sequence shown here is derived from an EMBL/GenBank/DDBJ whole genome shotgun (WGS) entry which is preliminary data.</text>
</comment>
<feature type="region of interest" description="Disordered" evidence="1">
    <location>
        <begin position="290"/>
        <end position="327"/>
    </location>
</feature>
<evidence type="ECO:0000256" key="1">
    <source>
        <dbReference type="SAM" id="MobiDB-lite"/>
    </source>
</evidence>
<dbReference type="GeneID" id="36534707"/>
<dbReference type="VEuPathDB" id="FungiDB:P174DRAFT_441697"/>
<feature type="compositionally biased region" description="Basic and acidic residues" evidence="1">
    <location>
        <begin position="663"/>
        <end position="684"/>
    </location>
</feature>
<protein>
    <submittedName>
        <fullName evidence="2">Uncharacterized protein</fullName>
    </submittedName>
</protein>
<dbReference type="RefSeq" id="XP_024683003.1">
    <property type="nucleotide sequence ID" value="XM_024827382.1"/>
</dbReference>
<evidence type="ECO:0000313" key="3">
    <source>
        <dbReference type="Proteomes" id="UP000234474"/>
    </source>
</evidence>
<reference evidence="3" key="1">
    <citation type="journal article" date="2018" name="Proc. Natl. Acad. Sci. U.S.A.">
        <title>Linking secondary metabolites to gene clusters through genome sequencing of six diverse Aspergillus species.</title>
        <authorList>
            <person name="Kaerboelling I."/>
            <person name="Vesth T.C."/>
            <person name="Frisvad J.C."/>
            <person name="Nybo J.L."/>
            <person name="Theobald S."/>
            <person name="Kuo A."/>
            <person name="Bowyer P."/>
            <person name="Matsuda Y."/>
            <person name="Mondo S."/>
            <person name="Lyhne E.K."/>
            <person name="Kogle M.E."/>
            <person name="Clum A."/>
            <person name="Lipzen A."/>
            <person name="Salamov A."/>
            <person name="Ngan C.Y."/>
            <person name="Daum C."/>
            <person name="Chiniquy J."/>
            <person name="Barry K."/>
            <person name="LaButti K."/>
            <person name="Haridas S."/>
            <person name="Simmons B.A."/>
            <person name="Magnuson J.K."/>
            <person name="Mortensen U.H."/>
            <person name="Larsen T.O."/>
            <person name="Grigoriev I.V."/>
            <person name="Baker S.E."/>
            <person name="Andersen M.R."/>
        </authorList>
    </citation>
    <scope>NUCLEOTIDE SEQUENCE [LARGE SCALE GENOMIC DNA]</scope>
    <source>
        <strain evidence="3">IBT 16806</strain>
    </source>
</reference>
<feature type="region of interest" description="Disordered" evidence="1">
    <location>
        <begin position="521"/>
        <end position="561"/>
    </location>
</feature>
<feature type="compositionally biased region" description="Low complexity" evidence="1">
    <location>
        <begin position="611"/>
        <end position="624"/>
    </location>
</feature>
<feature type="compositionally biased region" description="Pro residues" evidence="1">
    <location>
        <begin position="1"/>
        <end position="10"/>
    </location>
</feature>
<feature type="compositionally biased region" description="Pro residues" evidence="1">
    <location>
        <begin position="295"/>
        <end position="313"/>
    </location>
</feature>
<dbReference type="EMBL" id="MSZS01000004">
    <property type="protein sequence ID" value="PKX94408.1"/>
    <property type="molecule type" value="Genomic_DNA"/>
</dbReference>
<feature type="compositionally biased region" description="Low complexity" evidence="1">
    <location>
        <begin position="223"/>
        <end position="232"/>
    </location>
</feature>
<feature type="compositionally biased region" description="Low complexity" evidence="1">
    <location>
        <begin position="443"/>
        <end position="476"/>
    </location>
</feature>
<feature type="region of interest" description="Disordered" evidence="1">
    <location>
        <begin position="223"/>
        <end position="257"/>
    </location>
</feature>
<feature type="compositionally biased region" description="Polar residues" evidence="1">
    <location>
        <begin position="20"/>
        <end position="29"/>
    </location>
</feature>
<dbReference type="OMA" id="QAQKYGE"/>
<feature type="compositionally biased region" description="Basic and acidic residues" evidence="1">
    <location>
        <begin position="594"/>
        <end position="607"/>
    </location>
</feature>
<feature type="region of interest" description="Disordered" evidence="1">
    <location>
        <begin position="594"/>
        <end position="706"/>
    </location>
</feature>
<keyword evidence="3" id="KW-1185">Reference proteome</keyword>
<dbReference type="AlphaFoldDB" id="A0A2I1C9V0"/>
<feature type="region of interest" description="Disordered" evidence="1">
    <location>
        <begin position="439"/>
        <end position="476"/>
    </location>
</feature>
<accession>A0A2I1C9V0</accession>
<feature type="compositionally biased region" description="Low complexity" evidence="1">
    <location>
        <begin position="640"/>
        <end position="652"/>
    </location>
</feature>
<gene>
    <name evidence="2" type="ORF">P174DRAFT_441697</name>
</gene>
<feature type="region of interest" description="Disordered" evidence="1">
    <location>
        <begin position="1"/>
        <end position="29"/>
    </location>
</feature>
<proteinExistence type="predicted"/>
<dbReference type="Proteomes" id="UP000234474">
    <property type="component" value="Unassembled WGS sequence"/>
</dbReference>
<feature type="compositionally biased region" description="Polar residues" evidence="1">
    <location>
        <begin position="653"/>
        <end position="662"/>
    </location>
</feature>
<sequence>MDSDEAPPPYSAVDPLLAPTVSNRNNNGSAETARTFLRLRGGEASLSDIASRDGSAASVDGSSASLALPANFASATAYFIERPPTNFGEERPTLSHLLTIYPRSQSKDFPRRPRCWSPRTAEITQQDWDMFLKYLFPPHLGLAASSAHLPRQLRAEIQRDRKDRPQETDEQRRLRIAAVIEEWNECFFEPRATRIEFVYVTESENAPVSPLCPRCYPAATRATRANRSAQAQEAGENPSSVPPGMLPTVAGQLTAPPTSGAYAPGMFPYPTPQMPPAPYPPYGPPAFFSPGMAPNTPPPPPAPHAYPYPPQPPSQYQQPPSWGWNNPPYGPQYQYSSTSKGGPLGWLSSLASHAQKYSERITEQAQHYGRQVEEQAMAHGRWIEEKAGLHSRKLEDVFGGLSSPPRVEYPTNNPQAQGFYAHGYGYPPVNVVSTQPVTPPITQPTQPARRTSVGSVSSESSFSSIDSISTTSDLSSTDLATVRAQLQSLNNHHDRELYEAAVGLRRQLDVLRDSRRQARISGRGNWRNGQQGHCRGSWGRWESPQEQQRSSAERRALKEEVRATKKAFKDVFRRAKDEQRERRRIKRNRWRQERRFRQTSRENEHPPEIPLEQQLQNLELSNSQDSGTMVRTGTSHASPRRSMSSEASRISSINTPGTGSDSGSHREGVDPAHTEESKEQKQGESLRGTNNSPPKKDKGAGSNDAS</sequence>